<dbReference type="PANTHER" id="PTHR28450">
    <property type="entry name" value="FANCONI ANEMIA GROUP B PROTEIN"/>
    <property type="match status" value="1"/>
</dbReference>
<proteinExistence type="predicted"/>
<dbReference type="PANTHER" id="PTHR28450:SF1">
    <property type="entry name" value="FANCONI ANEMIA GROUP B PROTEIN"/>
    <property type="match status" value="1"/>
</dbReference>
<keyword evidence="2" id="KW-1185">Reference proteome</keyword>
<organism evidence="1 2">
    <name type="scientific">Sinanodonta woodiana</name>
    <name type="common">Chinese pond mussel</name>
    <name type="synonym">Anodonta woodiana</name>
    <dbReference type="NCBI Taxonomy" id="1069815"/>
    <lineage>
        <taxon>Eukaryota</taxon>
        <taxon>Metazoa</taxon>
        <taxon>Spiralia</taxon>
        <taxon>Lophotrochozoa</taxon>
        <taxon>Mollusca</taxon>
        <taxon>Bivalvia</taxon>
        <taxon>Autobranchia</taxon>
        <taxon>Heteroconchia</taxon>
        <taxon>Palaeoheterodonta</taxon>
        <taxon>Unionida</taxon>
        <taxon>Unionoidea</taxon>
        <taxon>Unionidae</taxon>
        <taxon>Unioninae</taxon>
        <taxon>Sinanodonta</taxon>
    </lineage>
</organism>
<sequence length="928" mass="106174">MPSIMTSFQGKLVLPNWKDRLKASVEIFTFDDEKGNIILSNEIILPSKLEIIGVDIVLESLTGKTIPMLLLKSNRRNRKNDEYIYYIFTFDVCCRHVLALRKLAINYNLPQYSAHPKKERSFLIDGPGIIWTSLSPTHLCIAVPSATDQCELTVFPINSNEIIKLENEGRVQQVINSVSILSVCLSNNDYIIFGVLTTDGCVRDSVGRHTEKQLEQFFVIEFGKKSGSSESWRCKQLNPSLFLPTYYASLVTCLNVFKKRKYSAKTVNIWQVYAGTSEGYVLEIIGGLLTRCISLPSSDIFLEANPIHCLHFLIDCNQEISHVIVSQGQTISAIRTSDFKVHEQWSNIHHVFVDDFLQKHIPQVLLIQGVNLMESSWVLTDLSSYLLHSQHGSTRSEPIRKPDDEIPEPDQNTVSAVNALESRLQRERFSIQEKEKQLDTRHQLIVESFSNLQHQLEGHPLPNRRPQVELFPLVQSSKPDTAMPPEIKQIDWVKVQCIWQRLVRNKWVIGVEFINQSNMDLSKLSLLCVPLPSRGEKISLSYSSSLKPEDATKTTSIHTVLQSSGPYHLLKKRPRTEFEDLLDKIESENESTSSISNTSKFIQTFICTCNLPDFSSAPVVQLSLVWHYYDCQGNIEYSQEHVKTGTEKQSRNCQDNNFWNQLHGSSHGQERSKMFTKICGNVELSSRDVINKSWNVDVRSKLRVASIEDVLDLSRDRIALDAAQQRIQVFFKFPAGILYDLDKLLSSQCGFSFSNEFGCYICCSLTDLQNVRIQLSENRNQGETNFAEIFTCSDSEFYLLIHHLYSCLPDCCLILPANNKSVSQEIRLCLPPLTREVYFLSSKIRTIFMQPEEQINPVCMESETDSESDLKSNRKIDVAKEAARFKEMRESFQKVSETVVEKRKLDELKTIWAEFREQTDKTVAKYCK</sequence>
<accession>A0ABD3X189</accession>
<evidence type="ECO:0000313" key="2">
    <source>
        <dbReference type="Proteomes" id="UP001634394"/>
    </source>
</evidence>
<evidence type="ECO:0008006" key="3">
    <source>
        <dbReference type="Google" id="ProtNLM"/>
    </source>
</evidence>
<name>A0ABD3X189_SINWO</name>
<protein>
    <recommendedName>
        <fullName evidence="3">Fanconi anemia group B protein</fullName>
    </recommendedName>
</protein>
<reference evidence="1 2" key="1">
    <citation type="submission" date="2024-11" db="EMBL/GenBank/DDBJ databases">
        <title>Chromosome-level genome assembly of the freshwater bivalve Anodonta woodiana.</title>
        <authorList>
            <person name="Chen X."/>
        </authorList>
    </citation>
    <scope>NUCLEOTIDE SEQUENCE [LARGE SCALE GENOMIC DNA]</scope>
    <source>
        <strain evidence="1">MN2024</strain>
        <tissue evidence="1">Gills</tissue>
    </source>
</reference>
<gene>
    <name evidence="1" type="ORF">ACJMK2_030929</name>
</gene>
<dbReference type="EMBL" id="JBJQND010000004">
    <property type="protein sequence ID" value="KAL3878593.1"/>
    <property type="molecule type" value="Genomic_DNA"/>
</dbReference>
<dbReference type="AlphaFoldDB" id="A0ABD3X189"/>
<dbReference type="Proteomes" id="UP001634394">
    <property type="component" value="Unassembled WGS sequence"/>
</dbReference>
<dbReference type="InterPro" id="IPR033333">
    <property type="entry name" value="FANCB"/>
</dbReference>
<evidence type="ECO:0000313" key="1">
    <source>
        <dbReference type="EMBL" id="KAL3878593.1"/>
    </source>
</evidence>
<comment type="caution">
    <text evidence="1">The sequence shown here is derived from an EMBL/GenBank/DDBJ whole genome shotgun (WGS) entry which is preliminary data.</text>
</comment>